<proteinExistence type="predicted"/>
<name>A0AAD6QUG7_9ROSI</name>
<accession>A0AAD6QUG7</accession>
<dbReference type="EMBL" id="JAQIZT010000005">
    <property type="protein sequence ID" value="KAJ6996861.1"/>
    <property type="molecule type" value="Genomic_DNA"/>
</dbReference>
<comment type="caution">
    <text evidence="1">The sequence shown here is derived from an EMBL/GenBank/DDBJ whole genome shotgun (WGS) entry which is preliminary data.</text>
</comment>
<evidence type="ECO:0000313" key="2">
    <source>
        <dbReference type="Proteomes" id="UP001164929"/>
    </source>
</evidence>
<evidence type="ECO:0000313" key="1">
    <source>
        <dbReference type="EMBL" id="KAJ6996861.1"/>
    </source>
</evidence>
<dbReference type="Proteomes" id="UP001164929">
    <property type="component" value="Chromosome 5"/>
</dbReference>
<keyword evidence="2" id="KW-1185">Reference proteome</keyword>
<dbReference type="AlphaFoldDB" id="A0AAD6QUG7"/>
<sequence>MVSTDMIMHQQHAWKVTEMMMMVIMTMLLQRPWRVTMTMMQTTIMLLLPN</sequence>
<gene>
    <name evidence="1" type="ORF">NC653_013445</name>
</gene>
<reference evidence="1" key="1">
    <citation type="journal article" date="2023" name="Mol. Ecol. Resour.">
        <title>Chromosome-level genome assembly of a triploid poplar Populus alba 'Berolinensis'.</title>
        <authorList>
            <person name="Chen S."/>
            <person name="Yu Y."/>
            <person name="Wang X."/>
            <person name="Wang S."/>
            <person name="Zhang T."/>
            <person name="Zhou Y."/>
            <person name="He R."/>
            <person name="Meng N."/>
            <person name="Wang Y."/>
            <person name="Liu W."/>
            <person name="Liu Z."/>
            <person name="Liu J."/>
            <person name="Guo Q."/>
            <person name="Huang H."/>
            <person name="Sederoff R.R."/>
            <person name="Wang G."/>
            <person name="Qu G."/>
            <person name="Chen S."/>
        </authorList>
    </citation>
    <scope>NUCLEOTIDE SEQUENCE</scope>
    <source>
        <strain evidence="1">SC-2020</strain>
    </source>
</reference>
<protein>
    <submittedName>
        <fullName evidence="1">Uncharacterized protein</fullName>
    </submittedName>
</protein>
<organism evidence="1 2">
    <name type="scientific">Populus alba x Populus x berolinensis</name>
    <dbReference type="NCBI Taxonomy" id="444605"/>
    <lineage>
        <taxon>Eukaryota</taxon>
        <taxon>Viridiplantae</taxon>
        <taxon>Streptophyta</taxon>
        <taxon>Embryophyta</taxon>
        <taxon>Tracheophyta</taxon>
        <taxon>Spermatophyta</taxon>
        <taxon>Magnoliopsida</taxon>
        <taxon>eudicotyledons</taxon>
        <taxon>Gunneridae</taxon>
        <taxon>Pentapetalae</taxon>
        <taxon>rosids</taxon>
        <taxon>fabids</taxon>
        <taxon>Malpighiales</taxon>
        <taxon>Salicaceae</taxon>
        <taxon>Saliceae</taxon>
        <taxon>Populus</taxon>
    </lineage>
</organism>